<keyword evidence="6" id="KW-1185">Reference proteome</keyword>
<name>A0A6J5FYC5_9BURK</name>
<dbReference type="GO" id="GO:0003700">
    <property type="term" value="F:DNA-binding transcription factor activity"/>
    <property type="evidence" value="ECO:0007669"/>
    <property type="project" value="InterPro"/>
</dbReference>
<dbReference type="InterPro" id="IPR000524">
    <property type="entry name" value="Tscrpt_reg_HTH_GntR"/>
</dbReference>
<dbReference type="PROSITE" id="PS50949">
    <property type="entry name" value="HTH_GNTR"/>
    <property type="match status" value="1"/>
</dbReference>
<evidence type="ECO:0000259" key="4">
    <source>
        <dbReference type="PROSITE" id="PS50949"/>
    </source>
</evidence>
<dbReference type="SUPFAM" id="SSF46785">
    <property type="entry name" value="Winged helix' DNA-binding domain"/>
    <property type="match status" value="1"/>
</dbReference>
<reference evidence="5 6" key="1">
    <citation type="submission" date="2020-04" db="EMBL/GenBank/DDBJ databases">
        <authorList>
            <person name="De Canck E."/>
        </authorList>
    </citation>
    <scope>NUCLEOTIDE SEQUENCE [LARGE SCALE GENOMIC DNA]</scope>
    <source>
        <strain evidence="5 6">LMG 28688</strain>
    </source>
</reference>
<dbReference type="Gene3D" id="1.10.10.10">
    <property type="entry name" value="Winged helix-like DNA-binding domain superfamily/Winged helix DNA-binding domain"/>
    <property type="match status" value="1"/>
</dbReference>
<dbReference type="SMART" id="SM00345">
    <property type="entry name" value="HTH_GNTR"/>
    <property type="match status" value="1"/>
</dbReference>
<dbReference type="Gene3D" id="1.20.120.530">
    <property type="entry name" value="GntR ligand-binding domain-like"/>
    <property type="match status" value="1"/>
</dbReference>
<dbReference type="Proteomes" id="UP000494119">
    <property type="component" value="Unassembled WGS sequence"/>
</dbReference>
<evidence type="ECO:0000313" key="5">
    <source>
        <dbReference type="EMBL" id="CAB3788244.1"/>
    </source>
</evidence>
<evidence type="ECO:0000256" key="1">
    <source>
        <dbReference type="ARBA" id="ARBA00023015"/>
    </source>
</evidence>
<dbReference type="InterPro" id="IPR008920">
    <property type="entry name" value="TF_FadR/GntR_C"/>
</dbReference>
<dbReference type="InterPro" id="IPR036388">
    <property type="entry name" value="WH-like_DNA-bd_sf"/>
</dbReference>
<keyword evidence="2" id="KW-0238">DNA-binding</keyword>
<evidence type="ECO:0000256" key="2">
    <source>
        <dbReference type="ARBA" id="ARBA00023125"/>
    </source>
</evidence>
<dbReference type="CDD" id="cd07377">
    <property type="entry name" value="WHTH_GntR"/>
    <property type="match status" value="1"/>
</dbReference>
<proteinExistence type="predicted"/>
<dbReference type="RefSeq" id="WP_129563580.1">
    <property type="nucleotide sequence ID" value="NZ_CADIKL010000011.1"/>
</dbReference>
<dbReference type="PANTHER" id="PTHR43537:SF53">
    <property type="entry name" value="HTH-TYPE TRANSCRIPTIONAL REPRESSOR NANR"/>
    <property type="match status" value="1"/>
</dbReference>
<dbReference type="GO" id="GO:0003677">
    <property type="term" value="F:DNA binding"/>
    <property type="evidence" value="ECO:0007669"/>
    <property type="project" value="UniProtKB-KW"/>
</dbReference>
<dbReference type="PANTHER" id="PTHR43537">
    <property type="entry name" value="TRANSCRIPTIONAL REGULATOR, GNTR FAMILY"/>
    <property type="match status" value="1"/>
</dbReference>
<keyword evidence="3" id="KW-0804">Transcription</keyword>
<accession>A0A6J5FYC5</accession>
<dbReference type="SUPFAM" id="SSF48008">
    <property type="entry name" value="GntR ligand-binding domain-like"/>
    <property type="match status" value="1"/>
</dbReference>
<sequence length="242" mass="27030">MKETSTQAVIDAITDAILLQRLSPGTRLGETELAAIFGVGRTVIRQALIRLSQSKLVRIEHNRGASVAQPTEFEIHETFEALAMIECAAMEKFAGTMTAADVQRLRQHVSEQRVAHQRENVDLEYRLGPDFHLLIVQMAGNRTLEGIHASLIAQERLFTSFHYDGFDHGHLCRDHEEIIDLMQAGAVQRAQALMKGHYRTLEGFCLGNRERRQGLALREALQPLAKPEAPPPAPTGQVVRIK</sequence>
<organism evidence="5 6">
    <name type="scientific">Paraburkholderia caffeinitolerans</name>
    <dbReference type="NCBI Taxonomy" id="1723730"/>
    <lineage>
        <taxon>Bacteria</taxon>
        <taxon>Pseudomonadati</taxon>
        <taxon>Pseudomonadota</taxon>
        <taxon>Betaproteobacteria</taxon>
        <taxon>Burkholderiales</taxon>
        <taxon>Burkholderiaceae</taxon>
        <taxon>Paraburkholderia</taxon>
    </lineage>
</organism>
<dbReference type="AlphaFoldDB" id="A0A6J5FYC5"/>
<protein>
    <recommendedName>
        <fullName evidence="4">HTH gntR-type domain-containing protein</fullName>
    </recommendedName>
</protein>
<dbReference type="SMART" id="SM00895">
    <property type="entry name" value="FCD"/>
    <property type="match status" value="1"/>
</dbReference>
<dbReference type="InterPro" id="IPR036390">
    <property type="entry name" value="WH_DNA-bd_sf"/>
</dbReference>
<dbReference type="EMBL" id="CADIKL010000011">
    <property type="protein sequence ID" value="CAB3788244.1"/>
    <property type="molecule type" value="Genomic_DNA"/>
</dbReference>
<evidence type="ECO:0000313" key="6">
    <source>
        <dbReference type="Proteomes" id="UP000494119"/>
    </source>
</evidence>
<keyword evidence="1" id="KW-0805">Transcription regulation</keyword>
<dbReference type="Pfam" id="PF00392">
    <property type="entry name" value="GntR"/>
    <property type="match status" value="1"/>
</dbReference>
<dbReference type="Pfam" id="PF07729">
    <property type="entry name" value="FCD"/>
    <property type="match status" value="1"/>
</dbReference>
<dbReference type="InterPro" id="IPR011711">
    <property type="entry name" value="GntR_C"/>
</dbReference>
<evidence type="ECO:0000256" key="3">
    <source>
        <dbReference type="ARBA" id="ARBA00023163"/>
    </source>
</evidence>
<feature type="domain" description="HTH gntR-type" evidence="4">
    <location>
        <begin position="3"/>
        <end position="70"/>
    </location>
</feature>
<gene>
    <name evidence="5" type="ORF">LMG28688_02649</name>
</gene>